<evidence type="ECO:0000313" key="3">
    <source>
        <dbReference type="Proteomes" id="UP000194159"/>
    </source>
</evidence>
<sequence length="174" mass="19012">MAQAGGQRKGFTDRAGSAHRAFLKPIAKSAADELILTVNEKACHVYGAMMIFKFARPLAWLLLALILFVTVSPIGLRPDTVTTVDTDRGAAYVLLGLAFALAYPKQWKLVAVLLIIGAVAIEYLQYFAPTRHPRLHDAGIKATGAALGLVAGWVINRWRETRAPRPVPLTDDYM</sequence>
<evidence type="ECO:0000313" key="2">
    <source>
        <dbReference type="EMBL" id="ARQ09879.1"/>
    </source>
</evidence>
<feature type="transmembrane region" description="Helical" evidence="1">
    <location>
        <begin position="88"/>
        <end position="104"/>
    </location>
</feature>
<accession>A0AAN1BES1</accession>
<protein>
    <submittedName>
        <fullName evidence="2">VanZ-like protein</fullName>
    </submittedName>
</protein>
<proteinExistence type="predicted"/>
<organism evidence="2 3">
    <name type="scientific">Rhizobium etli</name>
    <dbReference type="NCBI Taxonomy" id="29449"/>
    <lineage>
        <taxon>Bacteria</taxon>
        <taxon>Pseudomonadati</taxon>
        <taxon>Pseudomonadota</taxon>
        <taxon>Alphaproteobacteria</taxon>
        <taxon>Hyphomicrobiales</taxon>
        <taxon>Rhizobiaceae</taxon>
        <taxon>Rhizobium/Agrobacterium group</taxon>
        <taxon>Rhizobium</taxon>
    </lineage>
</organism>
<feature type="transmembrane region" description="Helical" evidence="1">
    <location>
        <begin position="109"/>
        <end position="126"/>
    </location>
</feature>
<gene>
    <name evidence="2" type="ORF">NXC12_CH01839</name>
</gene>
<feature type="transmembrane region" description="Helical" evidence="1">
    <location>
        <begin position="138"/>
        <end position="155"/>
    </location>
</feature>
<dbReference type="AlphaFoldDB" id="A0AAN1BES1"/>
<evidence type="ECO:0000256" key="1">
    <source>
        <dbReference type="SAM" id="Phobius"/>
    </source>
</evidence>
<dbReference type="Proteomes" id="UP000194159">
    <property type="component" value="Chromosome"/>
</dbReference>
<name>A0AAN1BES1_RHIET</name>
<reference evidence="2 3" key="1">
    <citation type="submission" date="2017-04" db="EMBL/GenBank/DDBJ databases">
        <title>Complete genome sequences of Rhizobium genomic linages associated to common bean (phaseolus vulgaris).</title>
        <authorList>
            <person name="Santamaria R.I."/>
            <person name="Bustos P."/>
            <person name="Perez-Carrascal O."/>
            <person name="Martinez-Flores I."/>
            <person name="Juarez S."/>
            <person name="Lozano L."/>
            <person name="Miranda F."/>
            <person name="Vinuesa P."/>
            <person name="Martinez-Romero E."/>
            <person name="Cevallos M.A."/>
            <person name="Romero D."/>
            <person name="Davila G."/>
            <person name="Gonzalez V."/>
        </authorList>
    </citation>
    <scope>NUCLEOTIDE SEQUENCE [LARGE SCALE GENOMIC DNA]</scope>
    <source>
        <strain evidence="2 3">NXC12</strain>
    </source>
</reference>
<keyword evidence="1" id="KW-0812">Transmembrane</keyword>
<keyword evidence="1" id="KW-0472">Membrane</keyword>
<dbReference type="NCBIfam" id="NF037970">
    <property type="entry name" value="vanZ_1"/>
    <property type="match status" value="1"/>
</dbReference>
<dbReference type="EMBL" id="CP020906">
    <property type="protein sequence ID" value="ARQ09879.1"/>
    <property type="molecule type" value="Genomic_DNA"/>
</dbReference>
<keyword evidence="1" id="KW-1133">Transmembrane helix</keyword>
<feature type="transmembrane region" description="Helical" evidence="1">
    <location>
        <begin position="58"/>
        <end position="76"/>
    </location>
</feature>